<accession>A0AAD7IJG6</accession>
<protein>
    <submittedName>
        <fullName evidence="3">Uncharacterized protein</fullName>
    </submittedName>
</protein>
<comment type="caution">
    <text evidence="3">The sequence shown here is derived from an EMBL/GenBank/DDBJ whole genome shotgun (WGS) entry which is preliminary data.</text>
</comment>
<feature type="compositionally biased region" description="Low complexity" evidence="1">
    <location>
        <begin position="407"/>
        <end position="429"/>
    </location>
</feature>
<reference evidence="3" key="1">
    <citation type="submission" date="2023-03" db="EMBL/GenBank/DDBJ databases">
        <title>Massive genome expansion in bonnet fungi (Mycena s.s.) driven by repeated elements and novel gene families across ecological guilds.</title>
        <authorList>
            <consortium name="Lawrence Berkeley National Laboratory"/>
            <person name="Harder C.B."/>
            <person name="Miyauchi S."/>
            <person name="Viragh M."/>
            <person name="Kuo A."/>
            <person name="Thoen E."/>
            <person name="Andreopoulos B."/>
            <person name="Lu D."/>
            <person name="Skrede I."/>
            <person name="Drula E."/>
            <person name="Henrissat B."/>
            <person name="Morin E."/>
            <person name="Kohler A."/>
            <person name="Barry K."/>
            <person name="LaButti K."/>
            <person name="Morin E."/>
            <person name="Salamov A."/>
            <person name="Lipzen A."/>
            <person name="Mereny Z."/>
            <person name="Hegedus B."/>
            <person name="Baldrian P."/>
            <person name="Stursova M."/>
            <person name="Weitz H."/>
            <person name="Taylor A."/>
            <person name="Grigoriev I.V."/>
            <person name="Nagy L.G."/>
            <person name="Martin F."/>
            <person name="Kauserud H."/>
        </authorList>
    </citation>
    <scope>NUCLEOTIDE SEQUENCE</scope>
    <source>
        <strain evidence="3">CBHHK188m</strain>
    </source>
</reference>
<organism evidence="3 4">
    <name type="scientific">Mycena maculata</name>
    <dbReference type="NCBI Taxonomy" id="230809"/>
    <lineage>
        <taxon>Eukaryota</taxon>
        <taxon>Fungi</taxon>
        <taxon>Dikarya</taxon>
        <taxon>Basidiomycota</taxon>
        <taxon>Agaricomycotina</taxon>
        <taxon>Agaricomycetes</taxon>
        <taxon>Agaricomycetidae</taxon>
        <taxon>Agaricales</taxon>
        <taxon>Marasmiineae</taxon>
        <taxon>Mycenaceae</taxon>
        <taxon>Mycena</taxon>
    </lineage>
</organism>
<name>A0AAD7IJG6_9AGAR</name>
<dbReference type="Proteomes" id="UP001215280">
    <property type="component" value="Unassembled WGS sequence"/>
</dbReference>
<gene>
    <name evidence="3" type="ORF">DFH07DRAFT_777142</name>
</gene>
<dbReference type="AlphaFoldDB" id="A0AAD7IJG6"/>
<dbReference type="EMBL" id="JARJLG010000108">
    <property type="protein sequence ID" value="KAJ7744278.1"/>
    <property type="molecule type" value="Genomic_DNA"/>
</dbReference>
<feature type="compositionally biased region" description="Basic residues" evidence="1">
    <location>
        <begin position="136"/>
        <end position="147"/>
    </location>
</feature>
<evidence type="ECO:0000256" key="2">
    <source>
        <dbReference type="SAM" id="SignalP"/>
    </source>
</evidence>
<feature type="compositionally biased region" description="Gly residues" evidence="1">
    <location>
        <begin position="183"/>
        <end position="192"/>
    </location>
</feature>
<evidence type="ECO:0000313" key="4">
    <source>
        <dbReference type="Proteomes" id="UP001215280"/>
    </source>
</evidence>
<feature type="compositionally biased region" description="Basic and acidic residues" evidence="1">
    <location>
        <begin position="148"/>
        <end position="163"/>
    </location>
</feature>
<feature type="region of interest" description="Disordered" evidence="1">
    <location>
        <begin position="41"/>
        <end position="194"/>
    </location>
</feature>
<keyword evidence="2" id="KW-0732">Signal</keyword>
<feature type="chain" id="PRO_5041981722" evidence="2">
    <location>
        <begin position="22"/>
        <end position="543"/>
    </location>
</feature>
<proteinExistence type="predicted"/>
<feature type="signal peptide" evidence="2">
    <location>
        <begin position="1"/>
        <end position="21"/>
    </location>
</feature>
<evidence type="ECO:0000256" key="1">
    <source>
        <dbReference type="SAM" id="MobiDB-lite"/>
    </source>
</evidence>
<keyword evidence="4" id="KW-1185">Reference proteome</keyword>
<feature type="compositionally biased region" description="Basic and acidic residues" evidence="1">
    <location>
        <begin position="89"/>
        <end position="111"/>
    </location>
</feature>
<evidence type="ECO:0000313" key="3">
    <source>
        <dbReference type="EMBL" id="KAJ7744278.1"/>
    </source>
</evidence>
<sequence>MNILKFFFLWILSVFSKHAHTVQQAISLEVAALEPAARLGSHPFPTPAPSLPRNAERACDTQRPSKRTVPPSASTHSNVHGVRRGCAGHPHDGAAHTAEGDRRGSEEHEGGRGAWGSRDVQDVDKAKGATAPGARSGRRWVRPQGVRRWRDGAHGGTPRREGAHGGTQRQEGAHGGTQRQEGAHGGQEGACGGTSQRAACGGGAACSTSNKRKALLCWGAELECGARGLEVVPSVDVVQGDGRGHDEREGGGSVHGWRDCAVRARRHTGLNVPALFTLLLHARCREHVSSGRLATARWTVKVEFVAHPVSSGKRWSMVRLTAAHEIGTVFDEASGMMPALIPASGADQTCAIVAPLWSRVPHPVERGRRISGVLSGAGRGGGGDGRKCGTAGRLRLELGVDTDRTRSTSSSRGVQARGGTVTPVGDTGPYVEVGSGTRCARVPGARCGQARGADSEREGGRCGTVAEAKEPATQSGRCRLRGPLRKCEGVRWGAGETRDFSAILMANFKRSRALTIAPQFLWTTDEGIPSAYHMHTNTIDCES</sequence>
<feature type="region of interest" description="Disordered" evidence="1">
    <location>
        <begin position="402"/>
        <end position="429"/>
    </location>
</feature>